<dbReference type="RefSeq" id="WP_011916852.1">
    <property type="nucleotide sequence ID" value="NZ_CP034791.1"/>
</dbReference>
<comment type="pathway">
    <text evidence="1 9">Amino-acid biosynthesis; L-lysine biosynthesis via DAP pathway; DL-2,6-diaminopimelate from LL-2,6-diaminopimelate: step 1/1.</text>
</comment>
<keyword evidence="7 9" id="KW-0413">Isomerase</keyword>
<feature type="binding site" evidence="9">
    <location>
        <begin position="72"/>
        <end position="73"/>
    </location>
    <ligand>
        <name>substrate</name>
    </ligand>
</feature>
<evidence type="ECO:0000256" key="2">
    <source>
        <dbReference type="ARBA" id="ARBA00010219"/>
    </source>
</evidence>
<comment type="subcellular location">
    <subcellularLocation>
        <location evidence="9">Cytoplasm</location>
    </subcellularLocation>
</comment>
<keyword evidence="6 9" id="KW-0457">Lysine biosynthesis</keyword>
<dbReference type="HAMAP" id="MF_00197">
    <property type="entry name" value="DAP_epimerase"/>
    <property type="match status" value="1"/>
</dbReference>
<comment type="caution">
    <text evidence="9">Lacks conserved residue(s) required for the propagation of feature annotation.</text>
</comment>
<dbReference type="KEGG" id="ccha:ELD05_03585"/>
<dbReference type="Proteomes" id="UP000282930">
    <property type="component" value="Chromosome"/>
</dbReference>
<comment type="subunit">
    <text evidence="9">Homodimer.</text>
</comment>
<dbReference type="PANTHER" id="PTHR31689">
    <property type="entry name" value="DIAMINOPIMELATE EPIMERASE, CHLOROPLASTIC"/>
    <property type="match status" value="1"/>
</dbReference>
<feature type="active site" description="Proton acceptor" evidence="9">
    <location>
        <position position="222"/>
    </location>
</feature>
<evidence type="ECO:0000256" key="5">
    <source>
        <dbReference type="ARBA" id="ARBA00022605"/>
    </source>
</evidence>
<dbReference type="InterPro" id="IPR001653">
    <property type="entry name" value="DAP_epimerase_DapF"/>
</dbReference>
<comment type="function">
    <text evidence="9">Catalyzes the stereoinversion of LL-2,6-diaminopimelate (L,L-DAP) to meso-diaminopimelate (meso-DAP), a precursor of L-lysine and an essential component of the bacterial peptidoglycan.</text>
</comment>
<dbReference type="EC" id="5.1.1.7" evidence="3 9"/>
<feature type="active site" evidence="10">
    <location>
        <position position="71"/>
    </location>
</feature>
<protein>
    <recommendedName>
        <fullName evidence="3 9">Diaminopimelate epimerase</fullName>
        <shortName evidence="9">DAP epimerase</shortName>
        <ecNumber evidence="3 9">5.1.1.7</ecNumber>
    </recommendedName>
    <alternativeName>
        <fullName evidence="9">PLP-independent amino acid racemase</fullName>
    </alternativeName>
</protein>
<evidence type="ECO:0000313" key="11">
    <source>
        <dbReference type="EMBL" id="AZT89809.1"/>
    </source>
</evidence>
<keyword evidence="4 9" id="KW-0963">Cytoplasm</keyword>
<dbReference type="InterPro" id="IPR018510">
    <property type="entry name" value="DAP_epimerase_AS"/>
</dbReference>
<organism evidence="11 12">
    <name type="scientific">Caldicellulosiruptor changbaiensis</name>
    <dbReference type="NCBI Taxonomy" id="1222016"/>
    <lineage>
        <taxon>Bacteria</taxon>
        <taxon>Bacillati</taxon>
        <taxon>Bacillota</taxon>
        <taxon>Bacillota incertae sedis</taxon>
        <taxon>Caldicellulosiruptorales</taxon>
        <taxon>Caldicellulosiruptoraceae</taxon>
        <taxon>Caldicellulosiruptor</taxon>
    </lineage>
</organism>
<keyword evidence="5 9" id="KW-0028">Amino-acid biosynthesis</keyword>
<comment type="catalytic activity">
    <reaction evidence="8 9">
        <text>(2S,6S)-2,6-diaminopimelate = meso-2,6-diaminopimelate</text>
        <dbReference type="Rhea" id="RHEA:15393"/>
        <dbReference type="ChEBI" id="CHEBI:57609"/>
        <dbReference type="ChEBI" id="CHEBI:57791"/>
        <dbReference type="EC" id="5.1.1.7"/>
    </reaction>
</comment>
<evidence type="ECO:0000256" key="9">
    <source>
        <dbReference type="HAMAP-Rule" id="MF_00197"/>
    </source>
</evidence>
<evidence type="ECO:0000256" key="1">
    <source>
        <dbReference type="ARBA" id="ARBA00005196"/>
    </source>
</evidence>
<evidence type="ECO:0000256" key="8">
    <source>
        <dbReference type="ARBA" id="ARBA00051712"/>
    </source>
</evidence>
<dbReference type="Gene3D" id="3.10.310.10">
    <property type="entry name" value="Diaminopimelate Epimerase, Chain A, domain 1"/>
    <property type="match status" value="2"/>
</dbReference>
<keyword evidence="12" id="KW-1185">Reference proteome</keyword>
<dbReference type="PROSITE" id="PS01326">
    <property type="entry name" value="DAP_EPIMERASE"/>
    <property type="match status" value="1"/>
</dbReference>
<dbReference type="NCBIfam" id="TIGR00652">
    <property type="entry name" value="DapF"/>
    <property type="match status" value="1"/>
</dbReference>
<dbReference type="GO" id="GO:0009089">
    <property type="term" value="P:lysine biosynthetic process via diaminopimelate"/>
    <property type="evidence" value="ECO:0007669"/>
    <property type="project" value="UniProtKB-UniRule"/>
</dbReference>
<feature type="site" description="Could be important to modulate the pK values of the two catalytic cysteine residues" evidence="9">
    <location>
        <position position="213"/>
    </location>
</feature>
<feature type="binding site" evidence="9">
    <location>
        <begin position="223"/>
        <end position="224"/>
    </location>
    <ligand>
        <name>substrate</name>
    </ligand>
</feature>
<dbReference type="UniPathway" id="UPA00034">
    <property type="reaction ID" value="UER00025"/>
</dbReference>
<dbReference type="GO" id="GO:0008837">
    <property type="term" value="F:diaminopimelate epimerase activity"/>
    <property type="evidence" value="ECO:0007669"/>
    <property type="project" value="UniProtKB-UniRule"/>
</dbReference>
<accession>A0A3T0D3V8</accession>
<evidence type="ECO:0000256" key="10">
    <source>
        <dbReference type="PROSITE-ProRule" id="PRU10125"/>
    </source>
</evidence>
<dbReference type="FunFam" id="3.10.310.10:FF:000001">
    <property type="entry name" value="Diaminopimelate epimerase"/>
    <property type="match status" value="1"/>
</dbReference>
<dbReference type="GO" id="GO:0005829">
    <property type="term" value="C:cytosol"/>
    <property type="evidence" value="ECO:0007669"/>
    <property type="project" value="TreeGrafter"/>
</dbReference>
<evidence type="ECO:0000256" key="3">
    <source>
        <dbReference type="ARBA" id="ARBA00013080"/>
    </source>
</evidence>
<feature type="site" description="Could be important to modulate the pK values of the two catalytic cysteine residues" evidence="9">
    <location>
        <position position="164"/>
    </location>
</feature>
<sequence length="278" mass="30960">MLFSKMHGLGNDFIVIDTRGKEDIDYNLLAKRMCHRHIGVGADGLLLVLNSDIADIRMRIINSDGSEAEMCGNGIRCFAKYVYERGIVKATKFKVETLAGIIEPELFVNEYGLVDKVKVNMGKPSFKRKDIPMQGDPESDAINTSIVVDGNEYRITSLLMGVPHTILFVDDVEKVDIYTLGPKIEKHEAFPRKTNVNFVQVIDKNNIKVRTWERGAGATFACGTGSCASVIAANLNGLTERKANVHLYFGTLEIQWQDDDTVFMTGPAEEVFVGEYLE</sequence>
<dbReference type="Pfam" id="PF01678">
    <property type="entry name" value="DAP_epimerase"/>
    <property type="match status" value="2"/>
</dbReference>
<proteinExistence type="inferred from homology"/>
<dbReference type="SUPFAM" id="SSF54506">
    <property type="entry name" value="Diaminopimelate epimerase-like"/>
    <property type="match status" value="2"/>
</dbReference>
<evidence type="ECO:0000313" key="12">
    <source>
        <dbReference type="Proteomes" id="UP000282930"/>
    </source>
</evidence>
<evidence type="ECO:0000256" key="7">
    <source>
        <dbReference type="ARBA" id="ARBA00023235"/>
    </source>
</evidence>
<dbReference type="AlphaFoldDB" id="A0A3T0D3V8"/>
<dbReference type="PANTHER" id="PTHR31689:SF0">
    <property type="entry name" value="DIAMINOPIMELATE EPIMERASE"/>
    <property type="match status" value="1"/>
</dbReference>
<evidence type="ECO:0000256" key="4">
    <source>
        <dbReference type="ARBA" id="ARBA00022490"/>
    </source>
</evidence>
<feature type="binding site" evidence="9">
    <location>
        <position position="195"/>
    </location>
    <ligand>
        <name>substrate</name>
    </ligand>
</feature>
<feature type="binding site" evidence="9">
    <location>
        <position position="11"/>
    </location>
    <ligand>
        <name>substrate</name>
    </ligand>
</feature>
<name>A0A3T0D3V8_9FIRM</name>
<dbReference type="EMBL" id="CP034791">
    <property type="protein sequence ID" value="AZT89809.1"/>
    <property type="molecule type" value="Genomic_DNA"/>
</dbReference>
<comment type="similarity">
    <text evidence="2 9">Belongs to the diaminopimelate epimerase family.</text>
</comment>
<feature type="binding site" evidence="9">
    <location>
        <begin position="213"/>
        <end position="214"/>
    </location>
    <ligand>
        <name>substrate</name>
    </ligand>
</feature>
<feature type="active site" description="Proton donor" evidence="9">
    <location>
        <position position="71"/>
    </location>
</feature>
<reference evidence="11 12" key="1">
    <citation type="submission" date="2018-12" db="EMBL/GenBank/DDBJ databases">
        <title>Genome sequence from the cellulolytic species, Caldicellulosiruptor changbaiensis.</title>
        <authorList>
            <person name="Blumer-Schuette S.E."/>
            <person name="Mendoza C."/>
        </authorList>
    </citation>
    <scope>NUCLEOTIDE SEQUENCE [LARGE SCALE GENOMIC DNA]</scope>
    <source>
        <strain evidence="11 12">CBS-Z</strain>
    </source>
</reference>
<evidence type="ECO:0000256" key="6">
    <source>
        <dbReference type="ARBA" id="ARBA00023154"/>
    </source>
</evidence>
<feature type="binding site" evidence="9">
    <location>
        <position position="62"/>
    </location>
    <ligand>
        <name>substrate</name>
    </ligand>
</feature>
<gene>
    <name evidence="9" type="primary">dapF</name>
    <name evidence="11" type="ORF">ELD05_03585</name>
</gene>